<dbReference type="Proteomes" id="UP000308549">
    <property type="component" value="Unassembled WGS sequence"/>
</dbReference>
<evidence type="ECO:0000313" key="1">
    <source>
        <dbReference type="EMBL" id="TKA23207.1"/>
    </source>
</evidence>
<dbReference type="EMBL" id="NAJL01000059">
    <property type="protein sequence ID" value="TKA23207.1"/>
    <property type="molecule type" value="Genomic_DNA"/>
</dbReference>
<protein>
    <submittedName>
        <fullName evidence="1">Uncharacterized protein</fullName>
    </submittedName>
</protein>
<evidence type="ECO:0000313" key="2">
    <source>
        <dbReference type="Proteomes" id="UP000308549"/>
    </source>
</evidence>
<accession>A0A4U0TMU2</accession>
<name>A0A4U0TMU2_9PEZI</name>
<reference evidence="1 2" key="1">
    <citation type="submission" date="2017-03" db="EMBL/GenBank/DDBJ databases">
        <title>Genomes of endolithic fungi from Antarctica.</title>
        <authorList>
            <person name="Coleine C."/>
            <person name="Masonjones S."/>
            <person name="Stajich J.E."/>
        </authorList>
    </citation>
    <scope>NUCLEOTIDE SEQUENCE [LARGE SCALE GENOMIC DNA]</scope>
    <source>
        <strain evidence="1 2">CCFEE 6315</strain>
    </source>
</reference>
<keyword evidence="2" id="KW-1185">Reference proteome</keyword>
<comment type="caution">
    <text evidence="1">The sequence shown here is derived from an EMBL/GenBank/DDBJ whole genome shotgun (WGS) entry which is preliminary data.</text>
</comment>
<sequence length="122" mass="13796">MRLVISNVESSRAAAFIPLSRLRTNVQEYRQPAAVLPETLVGDGAEDVEDAWREPVAYCTNGQGVERWREDTTAKAAKGAIRWDKDREREDVVLIGFARTRWAGSYRNVYAPGAQRNLLVFK</sequence>
<proteinExistence type="predicted"/>
<organism evidence="1 2">
    <name type="scientific">Salinomyces thailandicus</name>
    <dbReference type="NCBI Taxonomy" id="706561"/>
    <lineage>
        <taxon>Eukaryota</taxon>
        <taxon>Fungi</taxon>
        <taxon>Dikarya</taxon>
        <taxon>Ascomycota</taxon>
        <taxon>Pezizomycotina</taxon>
        <taxon>Dothideomycetes</taxon>
        <taxon>Dothideomycetidae</taxon>
        <taxon>Mycosphaerellales</taxon>
        <taxon>Teratosphaeriaceae</taxon>
        <taxon>Salinomyces</taxon>
    </lineage>
</organism>
<dbReference type="AlphaFoldDB" id="A0A4U0TMU2"/>
<gene>
    <name evidence="1" type="ORF">B0A50_07600</name>
</gene>